<keyword evidence="4" id="KW-0560">Oxidoreductase</keyword>
<dbReference type="EMBL" id="KB200109">
    <property type="protein sequence ID" value="ESP03150.1"/>
    <property type="molecule type" value="Genomic_DNA"/>
</dbReference>
<comment type="subcellular location">
    <subcellularLocation>
        <location evidence="2">Nucleus</location>
    </subcellularLocation>
</comment>
<evidence type="ECO:0000256" key="8">
    <source>
        <dbReference type="SAM" id="SignalP"/>
    </source>
</evidence>
<evidence type="ECO:0000256" key="7">
    <source>
        <dbReference type="SAM" id="MobiDB-lite"/>
    </source>
</evidence>
<evidence type="ECO:0000256" key="1">
    <source>
        <dbReference type="ARBA" id="ARBA00001954"/>
    </source>
</evidence>
<evidence type="ECO:0000256" key="2">
    <source>
        <dbReference type="ARBA" id="ARBA00004123"/>
    </source>
</evidence>
<keyword evidence="8" id="KW-0732">Signal</keyword>
<accession>V4CLH4</accession>
<evidence type="ECO:0000313" key="11">
    <source>
        <dbReference type="Proteomes" id="UP000030746"/>
    </source>
</evidence>
<evidence type="ECO:0000256" key="5">
    <source>
        <dbReference type="ARBA" id="ARBA00023004"/>
    </source>
</evidence>
<feature type="compositionally biased region" description="Basic and acidic residues" evidence="7">
    <location>
        <begin position="36"/>
        <end position="51"/>
    </location>
</feature>
<dbReference type="HOGENOM" id="CLU_435657_0_0_1"/>
<dbReference type="GeneID" id="20241887"/>
<evidence type="ECO:0000256" key="3">
    <source>
        <dbReference type="ARBA" id="ARBA00022723"/>
    </source>
</evidence>
<protein>
    <recommendedName>
        <fullName evidence="9">JmjC domain-containing protein</fullName>
    </recommendedName>
</protein>
<dbReference type="Gene3D" id="2.60.120.650">
    <property type="entry name" value="Cupin"/>
    <property type="match status" value="1"/>
</dbReference>
<dbReference type="OMA" id="EYDEITH"/>
<dbReference type="AlphaFoldDB" id="V4CLH4"/>
<feature type="domain" description="JmjC" evidence="9">
    <location>
        <begin position="166"/>
        <end position="310"/>
    </location>
</feature>
<comment type="cofactor">
    <cofactor evidence="1">
        <name>Fe(2+)</name>
        <dbReference type="ChEBI" id="CHEBI:29033"/>
    </cofactor>
</comment>
<evidence type="ECO:0000259" key="9">
    <source>
        <dbReference type="PROSITE" id="PS51184"/>
    </source>
</evidence>
<sequence length="628" mass="72867">MWKIFSFHWIYFLFSLFCLLHSVTCVKKVSKTPRKSKESEVSKESTKRSASLDDDPSLWPGHLQPLGSSQQVHKVDAYKKYLKPEEFLNSYAAPYLPVLFQAVEQTSIAYEKWGNITYFTVLPQTLTNWVHISPEVGQVSFRKFLLNYTDKGSVFNNKVPFFMRSAKWEPYRDDVSVPKCLHCEPILNSFSTHKLWISHTDQSSPIHRRNKDTIHCTFVGSQEFTLISHIEYGDKVPVDYTTIDINKVDFTKFPTLREVEYHKVRVKAGDCLYIPTKWYWQVRSTGKTYSADIEWYHRNKTVKSSNCKTKTSISSLNSVVFKDIDDPTTIETDVLLHYFTTYLLNVPKFTLPQFERHLKKDKKFMEDLIEWTDELQHITKEVFETLDVNKDSRFSMADLESLSQPMLEDIRGLFLDRLQDYDDILKDQQEEAKESKKQSEKENKAKDAPATTGPVDDYLKNYIGQLEDVLKESIEEMSVTGHLPDIKKKFAEKQAQGKTGNADKPKQSTKPKTEREKAKEKLEQDRQRRKEKQEAENIKEKTKDDEKYLIVDDSVEEEIMADDDDDSTTGSTNKRTPTADKADTKDNKSHTKDNKADTRHVDKKTGRKGQDGKEAKQKNTGSKIKTEL</sequence>
<organism evidence="10 11">
    <name type="scientific">Lottia gigantea</name>
    <name type="common">Giant owl limpet</name>
    <dbReference type="NCBI Taxonomy" id="225164"/>
    <lineage>
        <taxon>Eukaryota</taxon>
        <taxon>Metazoa</taxon>
        <taxon>Spiralia</taxon>
        <taxon>Lophotrochozoa</taxon>
        <taxon>Mollusca</taxon>
        <taxon>Gastropoda</taxon>
        <taxon>Patellogastropoda</taxon>
        <taxon>Lottioidea</taxon>
        <taxon>Lottiidae</taxon>
        <taxon>Lottia</taxon>
    </lineage>
</organism>
<evidence type="ECO:0000256" key="4">
    <source>
        <dbReference type="ARBA" id="ARBA00023002"/>
    </source>
</evidence>
<dbReference type="PANTHER" id="PTHR12461">
    <property type="entry name" value="HYPOXIA-INDUCIBLE FACTOR 1 ALPHA INHIBITOR-RELATED"/>
    <property type="match status" value="1"/>
</dbReference>
<dbReference type="Proteomes" id="UP000030746">
    <property type="component" value="Unassembled WGS sequence"/>
</dbReference>
<dbReference type="PANTHER" id="PTHR12461:SF106">
    <property type="entry name" value="BIFUNCTIONAL PEPTIDASE AND ARGINYL-HYDROXYLASE JMJD5"/>
    <property type="match status" value="1"/>
</dbReference>
<gene>
    <name evidence="10" type="ORF">LOTGIDRAFT_171757</name>
</gene>
<dbReference type="InterPro" id="IPR003347">
    <property type="entry name" value="JmjC_dom"/>
</dbReference>
<dbReference type="KEGG" id="lgi:LOTGIDRAFT_171757"/>
<dbReference type="CTD" id="20241887"/>
<evidence type="ECO:0000256" key="6">
    <source>
        <dbReference type="ARBA" id="ARBA00023242"/>
    </source>
</evidence>
<keyword evidence="11" id="KW-1185">Reference proteome</keyword>
<dbReference type="InterPro" id="IPR041667">
    <property type="entry name" value="Cupin_8"/>
</dbReference>
<name>V4CLH4_LOTGI</name>
<feature type="compositionally biased region" description="Basic and acidic residues" evidence="7">
    <location>
        <begin position="501"/>
        <end position="550"/>
    </location>
</feature>
<feature type="compositionally biased region" description="Polar residues" evidence="7">
    <location>
        <begin position="618"/>
        <end position="628"/>
    </location>
</feature>
<feature type="region of interest" description="Disordered" evidence="7">
    <location>
        <begin position="429"/>
        <end position="457"/>
    </location>
</feature>
<feature type="compositionally biased region" description="Basic and acidic residues" evidence="7">
    <location>
        <begin position="429"/>
        <end position="447"/>
    </location>
</feature>
<feature type="chain" id="PRO_5004718338" description="JmjC domain-containing protein" evidence="8">
    <location>
        <begin position="26"/>
        <end position="628"/>
    </location>
</feature>
<dbReference type="PROSITE" id="PS51184">
    <property type="entry name" value="JMJC"/>
    <property type="match status" value="1"/>
</dbReference>
<dbReference type="SUPFAM" id="SSF51197">
    <property type="entry name" value="Clavaminate synthase-like"/>
    <property type="match status" value="1"/>
</dbReference>
<keyword evidence="6" id="KW-0539">Nucleus</keyword>
<proteinExistence type="predicted"/>
<dbReference type="RefSeq" id="XP_009046200.1">
    <property type="nucleotide sequence ID" value="XM_009047952.1"/>
</dbReference>
<feature type="compositionally biased region" description="Basic and acidic residues" evidence="7">
    <location>
        <begin position="577"/>
        <end position="617"/>
    </location>
</feature>
<keyword evidence="5" id="KW-0408">Iron</keyword>
<dbReference type="GO" id="GO:0016491">
    <property type="term" value="F:oxidoreductase activity"/>
    <property type="evidence" value="ECO:0007669"/>
    <property type="project" value="UniProtKB-KW"/>
</dbReference>
<feature type="region of interest" description="Disordered" evidence="7">
    <location>
        <begin position="492"/>
        <end position="628"/>
    </location>
</feature>
<evidence type="ECO:0000313" key="10">
    <source>
        <dbReference type="EMBL" id="ESP03150.1"/>
    </source>
</evidence>
<feature type="region of interest" description="Disordered" evidence="7">
    <location>
        <begin position="36"/>
        <end position="57"/>
    </location>
</feature>
<feature type="compositionally biased region" description="Acidic residues" evidence="7">
    <location>
        <begin position="553"/>
        <end position="567"/>
    </location>
</feature>
<dbReference type="OrthoDB" id="415358at2759"/>
<dbReference type="GO" id="GO:0005634">
    <property type="term" value="C:nucleus"/>
    <property type="evidence" value="ECO:0007669"/>
    <property type="project" value="UniProtKB-SubCell"/>
</dbReference>
<feature type="signal peptide" evidence="8">
    <location>
        <begin position="1"/>
        <end position="25"/>
    </location>
</feature>
<keyword evidence="3" id="KW-0479">Metal-binding</keyword>
<dbReference type="GO" id="GO:0046872">
    <property type="term" value="F:metal ion binding"/>
    <property type="evidence" value="ECO:0007669"/>
    <property type="project" value="UniProtKB-KW"/>
</dbReference>
<reference evidence="10 11" key="1">
    <citation type="journal article" date="2013" name="Nature">
        <title>Insights into bilaterian evolution from three spiralian genomes.</title>
        <authorList>
            <person name="Simakov O."/>
            <person name="Marletaz F."/>
            <person name="Cho S.J."/>
            <person name="Edsinger-Gonzales E."/>
            <person name="Havlak P."/>
            <person name="Hellsten U."/>
            <person name="Kuo D.H."/>
            <person name="Larsson T."/>
            <person name="Lv J."/>
            <person name="Arendt D."/>
            <person name="Savage R."/>
            <person name="Osoegawa K."/>
            <person name="de Jong P."/>
            <person name="Grimwood J."/>
            <person name="Chapman J.A."/>
            <person name="Shapiro H."/>
            <person name="Aerts A."/>
            <person name="Otillar R.P."/>
            <person name="Terry A.Y."/>
            <person name="Boore J.L."/>
            <person name="Grigoriev I.V."/>
            <person name="Lindberg D.R."/>
            <person name="Seaver E.C."/>
            <person name="Weisblat D.A."/>
            <person name="Putnam N.H."/>
            <person name="Rokhsar D.S."/>
        </authorList>
    </citation>
    <scope>NUCLEOTIDE SEQUENCE [LARGE SCALE GENOMIC DNA]</scope>
</reference>
<dbReference type="Pfam" id="PF13621">
    <property type="entry name" value="Cupin_8"/>
    <property type="match status" value="1"/>
</dbReference>